<dbReference type="OrthoDB" id="191601at2759"/>
<feature type="region of interest" description="Disordered" evidence="1">
    <location>
        <begin position="175"/>
        <end position="196"/>
    </location>
</feature>
<dbReference type="PANTHER" id="PTHR17985:SF8">
    <property type="entry name" value="TRANSPORT AND GOLGI ORGANIZATION PROTEIN 2 HOMOLOG"/>
    <property type="match status" value="1"/>
</dbReference>
<protein>
    <recommendedName>
        <fullName evidence="4">DUF833-domain-containing protein</fullName>
    </recommendedName>
</protein>
<feature type="compositionally biased region" description="Basic and acidic residues" evidence="1">
    <location>
        <begin position="311"/>
        <end position="323"/>
    </location>
</feature>
<name>A0A1E3K4X4_9TREE</name>
<proteinExistence type="predicted"/>
<feature type="region of interest" description="Disordered" evidence="1">
    <location>
        <begin position="302"/>
        <end position="323"/>
    </location>
</feature>
<accession>A0A1E3K4X4</accession>
<dbReference type="Proteomes" id="UP000094819">
    <property type="component" value="Unassembled WGS sequence"/>
</dbReference>
<dbReference type="InterPro" id="IPR008551">
    <property type="entry name" value="TANGO2"/>
</dbReference>
<dbReference type="GO" id="GO:0007030">
    <property type="term" value="P:Golgi organization"/>
    <property type="evidence" value="ECO:0007669"/>
    <property type="project" value="TreeGrafter"/>
</dbReference>
<dbReference type="GO" id="GO:0009306">
    <property type="term" value="P:protein secretion"/>
    <property type="evidence" value="ECO:0007669"/>
    <property type="project" value="TreeGrafter"/>
</dbReference>
<evidence type="ECO:0008006" key="4">
    <source>
        <dbReference type="Google" id="ProtNLM"/>
    </source>
</evidence>
<evidence type="ECO:0000256" key="1">
    <source>
        <dbReference type="SAM" id="MobiDB-lite"/>
    </source>
</evidence>
<dbReference type="RefSeq" id="XP_019035034.1">
    <property type="nucleotide sequence ID" value="XM_019173308.1"/>
</dbReference>
<dbReference type="AlphaFoldDB" id="A0A1E3K4X4"/>
<sequence>MCVTFFTLAQPGFKLILAFNRDEFFDRPTLPADWHNFAPSPTANGSATPLTPTVLSGLDRGKAEGGTWLGISRNLKVGLLTNIVRYPAEDGIKPLSPPPSRGKLLREFLLPSSSSQAPSSGDVQSYISSHLPTAGNYEGFNLLLFSLSPSLPSPSVGYLTNRPKPASLNLDHLSRKTGEDRGCTGLSNGPLETVDKWPKVESGEGRMGQTLKEWEEKEEGVDALVERMYDVLSPTIPVHSDDDLLHTTTVQPVKLSPQMTIIPSSASSSSQGRWKGTRTATVILVHDNGKVVYVERDIWELGENGDPQKGNGERRFEFSGDVE</sequence>
<dbReference type="PANTHER" id="PTHR17985">
    <property type="entry name" value="SER/THR-RICH PROTEIN T10 IN DGCR REGION"/>
    <property type="match status" value="1"/>
</dbReference>
<dbReference type="Pfam" id="PF05742">
    <property type="entry name" value="TANGO2"/>
    <property type="match status" value="1"/>
</dbReference>
<keyword evidence="3" id="KW-1185">Reference proteome</keyword>
<gene>
    <name evidence="2" type="ORF">L198_01136</name>
</gene>
<dbReference type="EMBL" id="AWGH01000002">
    <property type="protein sequence ID" value="ODO07557.1"/>
    <property type="molecule type" value="Genomic_DNA"/>
</dbReference>
<evidence type="ECO:0000313" key="3">
    <source>
        <dbReference type="Proteomes" id="UP000094819"/>
    </source>
</evidence>
<organism evidence="2 3">
    <name type="scientific">Cryptococcus wingfieldii CBS 7118</name>
    <dbReference type="NCBI Taxonomy" id="1295528"/>
    <lineage>
        <taxon>Eukaryota</taxon>
        <taxon>Fungi</taxon>
        <taxon>Dikarya</taxon>
        <taxon>Basidiomycota</taxon>
        <taxon>Agaricomycotina</taxon>
        <taxon>Tremellomycetes</taxon>
        <taxon>Tremellales</taxon>
        <taxon>Cryptococcaceae</taxon>
        <taxon>Cryptococcus</taxon>
    </lineage>
</organism>
<reference evidence="2 3" key="1">
    <citation type="submission" date="2016-06" db="EMBL/GenBank/DDBJ databases">
        <title>Evolution of pathogenesis and genome organization in the Tremellales.</title>
        <authorList>
            <person name="Cuomo C."/>
            <person name="Litvintseva A."/>
            <person name="Heitman J."/>
            <person name="Chen Y."/>
            <person name="Sun S."/>
            <person name="Springer D."/>
            <person name="Dromer F."/>
            <person name="Young S."/>
            <person name="Zeng Q."/>
            <person name="Chapman S."/>
            <person name="Gujja S."/>
            <person name="Saif S."/>
            <person name="Birren B."/>
        </authorList>
    </citation>
    <scope>NUCLEOTIDE SEQUENCE [LARGE SCALE GENOMIC DNA]</scope>
    <source>
        <strain evidence="2 3">CBS 7118</strain>
    </source>
</reference>
<evidence type="ECO:0000313" key="2">
    <source>
        <dbReference type="EMBL" id="ODO07557.1"/>
    </source>
</evidence>
<comment type="caution">
    <text evidence="2">The sequence shown here is derived from an EMBL/GenBank/DDBJ whole genome shotgun (WGS) entry which is preliminary data.</text>
</comment>
<dbReference type="GO" id="GO:0005794">
    <property type="term" value="C:Golgi apparatus"/>
    <property type="evidence" value="ECO:0007669"/>
    <property type="project" value="TreeGrafter"/>
</dbReference>
<dbReference type="GeneID" id="30190349"/>